<dbReference type="STRING" id="59374.FSU_1281"/>
<dbReference type="RefSeq" id="WP_014545591.1">
    <property type="nucleotide sequence ID" value="NC_017448.1"/>
</dbReference>
<protein>
    <recommendedName>
        <fullName evidence="4">Lipoprotein</fullName>
    </recommendedName>
</protein>
<dbReference type="AlphaFoldDB" id="D9S9V9"/>
<sequence length="85" mass="9657">MIEFFLLIEKFIILMDNNLEVFMKRKFMGLFLVASVLGLVGCAAPSDSDAQSLRERCFKEPQLPECQELPAQEEPTESVPIDSDF</sequence>
<dbReference type="EMBL" id="CP002158">
    <property type="protein sequence ID" value="ADL27127.1"/>
    <property type="molecule type" value="Genomic_DNA"/>
</dbReference>
<name>D9S9V9_FIBSS</name>
<organism evidence="2 3">
    <name type="scientific">Fibrobacter succinogenes (strain ATCC 19169 / S85)</name>
    <dbReference type="NCBI Taxonomy" id="59374"/>
    <lineage>
        <taxon>Bacteria</taxon>
        <taxon>Pseudomonadati</taxon>
        <taxon>Fibrobacterota</taxon>
        <taxon>Fibrobacteria</taxon>
        <taxon>Fibrobacterales</taxon>
        <taxon>Fibrobacteraceae</taxon>
        <taxon>Fibrobacter</taxon>
    </lineage>
</organism>
<evidence type="ECO:0000313" key="3">
    <source>
        <dbReference type="Proteomes" id="UP000000517"/>
    </source>
</evidence>
<evidence type="ECO:0000313" key="2">
    <source>
        <dbReference type="EMBL" id="ADL27127.1"/>
    </source>
</evidence>
<reference evidence="3" key="1">
    <citation type="submission" date="2010-08" db="EMBL/GenBank/DDBJ databases">
        <title>Complete sequence of Fibrobacter succinogenes subsp. succinogenes S85.</title>
        <authorList>
            <person name="Durkin A.S."/>
            <person name="Nelson K.E."/>
            <person name="Morrison M."/>
            <person name="Forsberg C.W."/>
            <person name="Wilson D.B."/>
            <person name="Russell J.B."/>
            <person name="Cann I.K.O."/>
            <person name="Mackie R.I."/>
            <person name="White B.A."/>
        </authorList>
    </citation>
    <scope>NUCLEOTIDE SEQUENCE [LARGE SCALE GENOMIC DNA]</scope>
    <source>
        <strain evidence="3">ATCC 19169 / S85</strain>
    </source>
</reference>
<evidence type="ECO:0008006" key="4">
    <source>
        <dbReference type="Google" id="ProtNLM"/>
    </source>
</evidence>
<proteinExistence type="predicted"/>
<feature type="region of interest" description="Disordered" evidence="1">
    <location>
        <begin position="64"/>
        <end position="85"/>
    </location>
</feature>
<evidence type="ECO:0000256" key="1">
    <source>
        <dbReference type="SAM" id="MobiDB-lite"/>
    </source>
</evidence>
<accession>D9S9V9</accession>
<dbReference type="KEGG" id="fsc:FSU_1281"/>
<gene>
    <name evidence="2" type="ordered locus">FSU_1281</name>
</gene>
<dbReference type="HOGENOM" id="CLU_2507798_0_0_0"/>
<dbReference type="Proteomes" id="UP000000517">
    <property type="component" value="Chromosome"/>
</dbReference>